<dbReference type="EMBL" id="KB932243">
    <property type="protein sequence ID" value="KCV67312.1"/>
    <property type="molecule type" value="Genomic_DNA"/>
</dbReference>
<protein>
    <submittedName>
        <fullName evidence="2">Uncharacterized protein</fullName>
    </submittedName>
</protein>
<organism evidence="2">
    <name type="scientific">Fonticula alba</name>
    <name type="common">Slime mold</name>
    <dbReference type="NCBI Taxonomy" id="691883"/>
    <lineage>
        <taxon>Eukaryota</taxon>
        <taxon>Rotosphaerida</taxon>
        <taxon>Fonticulaceae</taxon>
        <taxon>Fonticula</taxon>
    </lineage>
</organism>
<evidence type="ECO:0000256" key="1">
    <source>
        <dbReference type="SAM" id="Phobius"/>
    </source>
</evidence>
<accession>A0A058Z1A3</accession>
<dbReference type="AlphaFoldDB" id="A0A058Z1A3"/>
<sequence>MPLHDLIGQIFLLYGVSIGSSLAIGFRMRRTLILYRERRRHDAEAVECIHSGQVLPVPKHAVCKFCKTHGVFWKPSVTCHRPSHIRVPPVMACIGHLTQEHRALMVMLLAPMS</sequence>
<keyword evidence="1" id="KW-0812">Transmembrane</keyword>
<keyword evidence="3" id="KW-1185">Reference proteome</keyword>
<name>A0A058Z1A3_FONAL</name>
<proteinExistence type="predicted"/>
<evidence type="ECO:0000313" key="2">
    <source>
        <dbReference type="EMBL" id="KCV67312.1"/>
    </source>
</evidence>
<dbReference type="RefSeq" id="XP_009498283.1">
    <property type="nucleotide sequence ID" value="XM_009500008.1"/>
</dbReference>
<reference evidence="2" key="1">
    <citation type="submission" date="2013-04" db="EMBL/GenBank/DDBJ databases">
        <title>The Genome Sequence of Fonticula alba ATCC 38817.</title>
        <authorList>
            <consortium name="The Broad Institute Genomics Platform"/>
            <person name="Russ C."/>
            <person name="Cuomo C."/>
            <person name="Burger G."/>
            <person name="Gray M.W."/>
            <person name="Holland P.W.H."/>
            <person name="King N."/>
            <person name="Lang F.B.F."/>
            <person name="Roger A.J."/>
            <person name="Ruiz-Trillo I."/>
            <person name="Brown M."/>
            <person name="Walker B."/>
            <person name="Young S."/>
            <person name="Zeng Q."/>
            <person name="Gargeya S."/>
            <person name="Fitzgerald M."/>
            <person name="Haas B."/>
            <person name="Abouelleil A."/>
            <person name="Allen A.W."/>
            <person name="Alvarado L."/>
            <person name="Arachchi H.M."/>
            <person name="Berlin A.M."/>
            <person name="Chapman S.B."/>
            <person name="Gainer-Dewar J."/>
            <person name="Goldberg J."/>
            <person name="Griggs A."/>
            <person name="Gujja S."/>
            <person name="Hansen M."/>
            <person name="Howarth C."/>
            <person name="Imamovic A."/>
            <person name="Ireland A."/>
            <person name="Larimer J."/>
            <person name="McCowan C."/>
            <person name="Murphy C."/>
            <person name="Pearson M."/>
            <person name="Poon T.W."/>
            <person name="Priest M."/>
            <person name="Roberts A."/>
            <person name="Saif S."/>
            <person name="Shea T."/>
            <person name="Sisk P."/>
            <person name="Sykes S."/>
            <person name="Wortman J."/>
            <person name="Nusbaum C."/>
            <person name="Birren B."/>
        </authorList>
    </citation>
    <scope>NUCLEOTIDE SEQUENCE [LARGE SCALE GENOMIC DNA]</scope>
    <source>
        <strain evidence="2">ATCC 38817</strain>
    </source>
</reference>
<dbReference type="Proteomes" id="UP000030693">
    <property type="component" value="Unassembled WGS sequence"/>
</dbReference>
<dbReference type="GeneID" id="20530990"/>
<keyword evidence="1" id="KW-0472">Membrane</keyword>
<evidence type="ECO:0000313" key="3">
    <source>
        <dbReference type="Proteomes" id="UP000030693"/>
    </source>
</evidence>
<keyword evidence="1" id="KW-1133">Transmembrane helix</keyword>
<gene>
    <name evidence="2" type="ORF">H696_06265</name>
</gene>
<feature type="transmembrane region" description="Helical" evidence="1">
    <location>
        <begin position="6"/>
        <end position="26"/>
    </location>
</feature>